<name>A0A1R4GHX6_BREDI</name>
<evidence type="ECO:0000313" key="2">
    <source>
        <dbReference type="Proteomes" id="UP000195766"/>
    </source>
</evidence>
<protein>
    <submittedName>
        <fullName evidence="1">Uncharacterized protein</fullName>
    </submittedName>
</protein>
<gene>
    <name evidence="1" type="ORF">FM111_12965</name>
</gene>
<proteinExistence type="predicted"/>
<dbReference type="EMBL" id="FUIE01000072">
    <property type="protein sequence ID" value="SJM67769.1"/>
    <property type="molecule type" value="Genomic_DNA"/>
</dbReference>
<dbReference type="AlphaFoldDB" id="A0A1R4GHX6"/>
<evidence type="ECO:0000313" key="1">
    <source>
        <dbReference type="EMBL" id="SJM67769.1"/>
    </source>
</evidence>
<reference evidence="1 2" key="1">
    <citation type="submission" date="2017-02" db="EMBL/GenBank/DDBJ databases">
        <authorList>
            <person name="Peterson S.W."/>
        </authorList>
    </citation>
    <scope>NUCLEOTIDE SEQUENCE [LARGE SCALE GENOMIC DNA]</scope>
    <source>
        <strain evidence="1 2">3F5N</strain>
    </source>
</reference>
<organism evidence="1 2">
    <name type="scientific">Brevundimonas diminuta 3F5N</name>
    <dbReference type="NCBI Taxonomy" id="1255603"/>
    <lineage>
        <taxon>Bacteria</taxon>
        <taxon>Pseudomonadati</taxon>
        <taxon>Pseudomonadota</taxon>
        <taxon>Alphaproteobacteria</taxon>
        <taxon>Caulobacterales</taxon>
        <taxon>Caulobacteraceae</taxon>
        <taxon>Brevundimonas</taxon>
    </lineage>
</organism>
<dbReference type="Proteomes" id="UP000195766">
    <property type="component" value="Unassembled WGS sequence"/>
</dbReference>
<accession>A0A1R4GHX6</accession>
<sequence>MHRGFSQSVQCAGWSCFRPINGAVATPVTKLHRFTGLDVYARLFPD</sequence>